<dbReference type="InterPro" id="IPR050748">
    <property type="entry name" value="Glycosyltrans_8_dom-fam"/>
</dbReference>
<protein>
    <submittedName>
        <fullName evidence="4">Glycosyl transferase family 8</fullName>
    </submittedName>
</protein>
<dbReference type="PANTHER" id="PTHR13778:SF47">
    <property type="entry name" value="LIPOPOLYSACCHARIDE 1,3-GALACTOSYLTRANSFERASE"/>
    <property type="match status" value="1"/>
</dbReference>
<dbReference type="STRING" id="41431.PCC8801_2193"/>
<keyword evidence="1" id="KW-0328">Glycosyltransferase</keyword>
<dbReference type="PANTHER" id="PTHR13778">
    <property type="entry name" value="GLYCOSYLTRANSFERASE 8 DOMAIN-CONTAINING PROTEIN"/>
    <property type="match status" value="1"/>
</dbReference>
<dbReference type="eggNOG" id="COG1442">
    <property type="taxonomic scope" value="Bacteria"/>
</dbReference>
<name>B7K074_RIPO1</name>
<accession>B7K074</accession>
<dbReference type="CAZy" id="GT8">
    <property type="family name" value="Glycosyltransferase Family 8"/>
</dbReference>
<organism evidence="4 5">
    <name type="scientific">Rippkaea orientalis (strain PCC 8801 / RF-1)</name>
    <name type="common">Cyanothece sp. (strain PCC 8801)</name>
    <dbReference type="NCBI Taxonomy" id="41431"/>
    <lineage>
        <taxon>Bacteria</taxon>
        <taxon>Bacillati</taxon>
        <taxon>Cyanobacteriota</taxon>
        <taxon>Cyanophyceae</taxon>
        <taxon>Oscillatoriophycideae</taxon>
        <taxon>Chroococcales</taxon>
        <taxon>Aphanothecaceae</taxon>
        <taxon>Rippkaea</taxon>
        <taxon>Rippkaea orientalis</taxon>
    </lineage>
</organism>
<keyword evidence="3" id="KW-0479">Metal-binding</keyword>
<gene>
    <name evidence="4" type="ordered locus">PCC8801_2193</name>
</gene>
<dbReference type="EMBL" id="CP001287">
    <property type="protein sequence ID" value="ACK66221.1"/>
    <property type="molecule type" value="Genomic_DNA"/>
</dbReference>
<dbReference type="KEGG" id="cyp:PCC8801_2193"/>
<dbReference type="GO" id="GO:0016757">
    <property type="term" value="F:glycosyltransferase activity"/>
    <property type="evidence" value="ECO:0007669"/>
    <property type="project" value="UniProtKB-KW"/>
</dbReference>
<keyword evidence="2 4" id="KW-0808">Transferase</keyword>
<dbReference type="CDD" id="cd04194">
    <property type="entry name" value="GT8_A4GalT_like"/>
    <property type="match status" value="1"/>
</dbReference>
<dbReference type="Proteomes" id="UP000008204">
    <property type="component" value="Chromosome"/>
</dbReference>
<reference evidence="5" key="1">
    <citation type="journal article" date="2011" name="MBio">
        <title>Novel metabolic attributes of the genus Cyanothece, comprising a group of unicellular nitrogen-fixing Cyanobacteria.</title>
        <authorList>
            <person name="Bandyopadhyay A."/>
            <person name="Elvitigala T."/>
            <person name="Welsh E."/>
            <person name="Stockel J."/>
            <person name="Liberton M."/>
            <person name="Min H."/>
            <person name="Sherman L.A."/>
            <person name="Pakrasi H.B."/>
        </authorList>
    </citation>
    <scope>NUCLEOTIDE SEQUENCE [LARGE SCALE GENOMIC DNA]</scope>
    <source>
        <strain evidence="5">PCC 8801</strain>
    </source>
</reference>
<dbReference type="AlphaFoldDB" id="B7K074"/>
<dbReference type="RefSeq" id="WP_012595489.1">
    <property type="nucleotide sequence ID" value="NC_011726.1"/>
</dbReference>
<evidence type="ECO:0000313" key="5">
    <source>
        <dbReference type="Proteomes" id="UP000008204"/>
    </source>
</evidence>
<evidence type="ECO:0000256" key="3">
    <source>
        <dbReference type="ARBA" id="ARBA00022723"/>
    </source>
</evidence>
<evidence type="ECO:0000256" key="1">
    <source>
        <dbReference type="ARBA" id="ARBA00022676"/>
    </source>
</evidence>
<dbReference type="Pfam" id="PF01501">
    <property type="entry name" value="Glyco_transf_8"/>
    <property type="match status" value="1"/>
</dbReference>
<dbReference type="Gene3D" id="3.90.550.10">
    <property type="entry name" value="Spore Coat Polysaccharide Biosynthesis Protein SpsA, Chain A"/>
    <property type="match status" value="1"/>
</dbReference>
<evidence type="ECO:0000313" key="4">
    <source>
        <dbReference type="EMBL" id="ACK66221.1"/>
    </source>
</evidence>
<sequence>MDVLFCFDKNYEQHFGVAITSLILNNTNKIKTIHLVTKDNSKDFLKKIDKLKSKTQAKFFIYSPDDKDLSNVKVSAHISTAAYYRLLAPELLPQDLKKILYLDSDLVVNSSLENLYNMDISDDILAAYAGGKMGPGTKKRLQLTGDFYFNSGVMLINLEAWRTENIGNKCFKFLQENPDMIRLWDQDALNKIVDGKFLNIDGIWNSLVDLTTGETRVTNQSIIIHFTGTLKPWQSWCIRPEKRIYWYYLRQSPWSNAYPQFPKNFQEMLLAIKSVYKQIKPKK</sequence>
<dbReference type="SUPFAM" id="SSF53448">
    <property type="entry name" value="Nucleotide-diphospho-sugar transferases"/>
    <property type="match status" value="1"/>
</dbReference>
<keyword evidence="5" id="KW-1185">Reference proteome</keyword>
<dbReference type="GO" id="GO:0046872">
    <property type="term" value="F:metal ion binding"/>
    <property type="evidence" value="ECO:0007669"/>
    <property type="project" value="UniProtKB-KW"/>
</dbReference>
<dbReference type="InterPro" id="IPR002495">
    <property type="entry name" value="Glyco_trans_8"/>
</dbReference>
<evidence type="ECO:0000256" key="2">
    <source>
        <dbReference type="ARBA" id="ARBA00022679"/>
    </source>
</evidence>
<dbReference type="HOGENOM" id="CLU_050833_0_3_3"/>
<dbReference type="InterPro" id="IPR029044">
    <property type="entry name" value="Nucleotide-diphossugar_trans"/>
</dbReference>
<proteinExistence type="predicted"/>
<dbReference type="OrthoDB" id="5672604at2"/>